<evidence type="ECO:0000256" key="5">
    <source>
        <dbReference type="ARBA" id="ARBA00023136"/>
    </source>
</evidence>
<evidence type="ECO:0000313" key="7">
    <source>
        <dbReference type="EMBL" id="CAG7733346.1"/>
    </source>
</evidence>
<evidence type="ECO:0000313" key="8">
    <source>
        <dbReference type="Proteomes" id="UP000708208"/>
    </source>
</evidence>
<evidence type="ECO:0000256" key="4">
    <source>
        <dbReference type="ARBA" id="ARBA00022989"/>
    </source>
</evidence>
<comment type="subcellular location">
    <subcellularLocation>
        <location evidence="1">Cell membrane</location>
        <topology evidence="1">Multi-pass membrane protein</topology>
    </subcellularLocation>
</comment>
<keyword evidence="2" id="KW-1003">Cell membrane</keyword>
<organism evidence="7 8">
    <name type="scientific">Allacma fusca</name>
    <dbReference type="NCBI Taxonomy" id="39272"/>
    <lineage>
        <taxon>Eukaryota</taxon>
        <taxon>Metazoa</taxon>
        <taxon>Ecdysozoa</taxon>
        <taxon>Arthropoda</taxon>
        <taxon>Hexapoda</taxon>
        <taxon>Collembola</taxon>
        <taxon>Symphypleona</taxon>
        <taxon>Sminthuridae</taxon>
        <taxon>Allacma</taxon>
    </lineage>
</organism>
<dbReference type="EMBL" id="CAJVCH010247348">
    <property type="protein sequence ID" value="CAG7733346.1"/>
    <property type="molecule type" value="Genomic_DNA"/>
</dbReference>
<dbReference type="AlphaFoldDB" id="A0A8J2KWZ3"/>
<proteinExistence type="predicted"/>
<comment type="caution">
    <text evidence="7">The sequence shown here is derived from an EMBL/GenBank/DDBJ whole genome shotgun (WGS) entry which is preliminary data.</text>
</comment>
<dbReference type="GO" id="GO:0050909">
    <property type="term" value="P:sensory perception of taste"/>
    <property type="evidence" value="ECO:0007669"/>
    <property type="project" value="InterPro"/>
</dbReference>
<feature type="transmembrane region" description="Helical" evidence="6">
    <location>
        <begin position="131"/>
        <end position="149"/>
    </location>
</feature>
<keyword evidence="5 6" id="KW-0472">Membrane</keyword>
<reference evidence="7" key="1">
    <citation type="submission" date="2021-06" db="EMBL/GenBank/DDBJ databases">
        <authorList>
            <person name="Hodson N. C."/>
            <person name="Mongue J. A."/>
            <person name="Jaron S. K."/>
        </authorList>
    </citation>
    <scope>NUCLEOTIDE SEQUENCE</scope>
</reference>
<dbReference type="Proteomes" id="UP000708208">
    <property type="component" value="Unassembled WGS sequence"/>
</dbReference>
<keyword evidence="4 6" id="KW-1133">Transmembrane helix</keyword>
<keyword evidence="8" id="KW-1185">Reference proteome</keyword>
<evidence type="ECO:0000256" key="2">
    <source>
        <dbReference type="ARBA" id="ARBA00022475"/>
    </source>
</evidence>
<protein>
    <submittedName>
        <fullName evidence="7">Uncharacterized protein</fullName>
    </submittedName>
</protein>
<accession>A0A8J2KWZ3</accession>
<evidence type="ECO:0000256" key="3">
    <source>
        <dbReference type="ARBA" id="ARBA00022692"/>
    </source>
</evidence>
<name>A0A8J2KWZ3_9HEXA</name>
<sequence>MRKIWYLTSFGWLCGTVPVKSPFSPYKFQWISLSLLYSLASFIFTLSLNVDLIVVNNINFLGSGKSVNRTGKLSSQILESTISFYPTINFLLIRLNMLYYCPEIVELLWKIEFLWGKISSCGIRLRNLKAFNTYLLALLLLCFLLIYNWTTQEINFHSLIVDSHLETSFRIPSSSGLTYSFFLIGIMFIYCGILFVICFYTIVGIRLLEIYFGFGEILEAQWRISREGDKPPVVQLDQLIESFEMIIQSVNSFNETCGLVTFILIFGHKITIVAHLCGSFGQGMNRLTGTLGSMCLITLICNVGNYIETMVRNVKENVRSAVVNGEARSFSSVK</sequence>
<feature type="non-terminal residue" evidence="7">
    <location>
        <position position="1"/>
    </location>
</feature>
<dbReference type="GO" id="GO:0005886">
    <property type="term" value="C:plasma membrane"/>
    <property type="evidence" value="ECO:0007669"/>
    <property type="project" value="UniProtKB-SubCell"/>
</dbReference>
<evidence type="ECO:0000256" key="6">
    <source>
        <dbReference type="SAM" id="Phobius"/>
    </source>
</evidence>
<feature type="transmembrane region" description="Helical" evidence="6">
    <location>
        <begin position="35"/>
        <end position="55"/>
    </location>
</feature>
<evidence type="ECO:0000256" key="1">
    <source>
        <dbReference type="ARBA" id="ARBA00004651"/>
    </source>
</evidence>
<dbReference type="Pfam" id="PF08395">
    <property type="entry name" value="7tm_7"/>
    <property type="match status" value="1"/>
</dbReference>
<gene>
    <name evidence="7" type="ORF">AFUS01_LOCUS21796</name>
</gene>
<dbReference type="InterPro" id="IPR013604">
    <property type="entry name" value="7TM_chemorcpt"/>
</dbReference>
<keyword evidence="3 6" id="KW-0812">Transmembrane</keyword>
<feature type="transmembrane region" description="Helical" evidence="6">
    <location>
        <begin position="179"/>
        <end position="203"/>
    </location>
</feature>